<comment type="caution">
    <text evidence="2">The sequence shown here is derived from an EMBL/GenBank/DDBJ whole genome shotgun (WGS) entry which is preliminary data.</text>
</comment>
<protein>
    <submittedName>
        <fullName evidence="2">Uncharacterized protein</fullName>
    </submittedName>
</protein>
<accession>A0A9P6Z8S9</accession>
<evidence type="ECO:0000313" key="3">
    <source>
        <dbReference type="Proteomes" id="UP000740926"/>
    </source>
</evidence>
<gene>
    <name evidence="2" type="ORF">G6F50_003765</name>
</gene>
<feature type="coiled-coil region" evidence="1">
    <location>
        <begin position="389"/>
        <end position="416"/>
    </location>
</feature>
<evidence type="ECO:0000313" key="2">
    <source>
        <dbReference type="EMBL" id="KAG1572414.1"/>
    </source>
</evidence>
<organism evidence="2 3">
    <name type="scientific">Rhizopus delemar</name>
    <dbReference type="NCBI Taxonomy" id="936053"/>
    <lineage>
        <taxon>Eukaryota</taxon>
        <taxon>Fungi</taxon>
        <taxon>Fungi incertae sedis</taxon>
        <taxon>Mucoromycota</taxon>
        <taxon>Mucoromycotina</taxon>
        <taxon>Mucoromycetes</taxon>
        <taxon>Mucorales</taxon>
        <taxon>Mucorineae</taxon>
        <taxon>Rhizopodaceae</taxon>
        <taxon>Rhizopus</taxon>
    </lineage>
</organism>
<keyword evidence="1" id="KW-0175">Coiled coil</keyword>
<reference evidence="2 3" key="1">
    <citation type="journal article" date="2020" name="Microb. Genom.">
        <title>Genetic diversity of clinical and environmental Mucorales isolates obtained from an investigation of mucormycosis cases among solid organ transplant recipients.</title>
        <authorList>
            <person name="Nguyen M.H."/>
            <person name="Kaul D."/>
            <person name="Muto C."/>
            <person name="Cheng S.J."/>
            <person name="Richter R.A."/>
            <person name="Bruno V.M."/>
            <person name="Liu G."/>
            <person name="Beyhan S."/>
            <person name="Sundermann A.J."/>
            <person name="Mounaud S."/>
            <person name="Pasculle A.W."/>
            <person name="Nierman W.C."/>
            <person name="Driscoll E."/>
            <person name="Cumbie R."/>
            <person name="Clancy C.J."/>
            <person name="Dupont C.L."/>
        </authorList>
    </citation>
    <scope>NUCLEOTIDE SEQUENCE [LARGE SCALE GENOMIC DNA]</scope>
    <source>
        <strain evidence="2 3">GL24</strain>
    </source>
</reference>
<dbReference type="Proteomes" id="UP000740926">
    <property type="component" value="Unassembled WGS sequence"/>
</dbReference>
<proteinExistence type="predicted"/>
<sequence>MKLRGTIYTDGVGVLVLKRNYDTKKKGGSSGGKPKSIELDEFQYIEKLGKEDLLAGADKCVLIDSGRRDLLCYKFVEYLQERAKVTPVMKVYYLNEDLPAAEDQGADGFLPFRKMKLESFINRQQANKWLAKKFKERFRNGAILILDNWSAGNVKYHEPIRGGEMRRMLVNEGFQVYLLDQLRASSLCPSCQNGELETFKKVQNPRPYQREKYPIADCHGLLRCKSQRCLKAVTRTIEATDKVPLCRLWNRDMAATLNFRHILFSLRANVTAALISDTVTDDNQGQIKGMSTELTIYGYNEEPLPSVEIAHRNKDAVFNSLFDMEKVQHTCESNGLKFGQRMSVLPKLKVVRILGVKKTIVPPVKPQKMFYLKRILRDPNILLEGQKPLEDLKAETAKLEKEVKSLDQEREKALKCQKEQDSIKKIKALRKEWHNKVDKQTLYQRIEEERHLRDKTYLKINDIEDQLMEKKQVLYYQRMAIRHNSRIHTVDTTSALPTTKKELKKDSRGLVHSEACVPRDFEDFTFCGTDNGLVNMTAAVPFSLKRFSFHLKLHNYYSVLDDDNKAAPVVQVIELQKYLKTPKATTISASEIDFGCGAFKQRSFSESDINFKCVS</sequence>
<dbReference type="EMBL" id="JAANIU010000420">
    <property type="protein sequence ID" value="KAG1572414.1"/>
    <property type="molecule type" value="Genomic_DNA"/>
</dbReference>
<name>A0A9P6Z8S9_9FUNG</name>
<dbReference type="AlphaFoldDB" id="A0A9P6Z8S9"/>
<evidence type="ECO:0000256" key="1">
    <source>
        <dbReference type="SAM" id="Coils"/>
    </source>
</evidence>
<keyword evidence="3" id="KW-1185">Reference proteome</keyword>